<keyword evidence="1" id="KW-0805">Transcription regulation</keyword>
<dbReference type="GO" id="GO:0003677">
    <property type="term" value="F:DNA binding"/>
    <property type="evidence" value="ECO:0007669"/>
    <property type="project" value="UniProtKB-KW"/>
</dbReference>
<dbReference type="PANTHER" id="PTHR43537">
    <property type="entry name" value="TRANSCRIPTIONAL REGULATOR, GNTR FAMILY"/>
    <property type="match status" value="1"/>
</dbReference>
<evidence type="ECO:0000313" key="6">
    <source>
        <dbReference type="Proteomes" id="UP000216913"/>
    </source>
</evidence>
<dbReference type="InterPro" id="IPR036388">
    <property type="entry name" value="WH-like_DNA-bd_sf"/>
</dbReference>
<dbReference type="GO" id="GO:0003700">
    <property type="term" value="F:DNA-binding transcription factor activity"/>
    <property type="evidence" value="ECO:0007669"/>
    <property type="project" value="InterPro"/>
</dbReference>
<evidence type="ECO:0000256" key="3">
    <source>
        <dbReference type="ARBA" id="ARBA00023163"/>
    </source>
</evidence>
<evidence type="ECO:0000313" key="5">
    <source>
        <dbReference type="EMBL" id="OZI45805.1"/>
    </source>
</evidence>
<dbReference type="Proteomes" id="UP000216913">
    <property type="component" value="Unassembled WGS sequence"/>
</dbReference>
<comment type="caution">
    <text evidence="5">The sequence shown here is derived from an EMBL/GenBank/DDBJ whole genome shotgun (WGS) entry which is preliminary data.</text>
</comment>
<dbReference type="SUPFAM" id="SSF48008">
    <property type="entry name" value="GntR ligand-binding domain-like"/>
    <property type="match status" value="1"/>
</dbReference>
<reference evidence="5 6" key="1">
    <citation type="submission" date="2017-05" db="EMBL/GenBank/DDBJ databases">
        <title>Complete and WGS of Bordetella genogroups.</title>
        <authorList>
            <person name="Spilker T."/>
            <person name="LiPuma J."/>
        </authorList>
    </citation>
    <scope>NUCLEOTIDE SEQUENCE [LARGE SCALE GENOMIC DNA]</scope>
    <source>
        <strain evidence="5 6">AU10456</strain>
    </source>
</reference>
<gene>
    <name evidence="5" type="ORF">CAL25_21515</name>
</gene>
<protein>
    <submittedName>
        <fullName evidence="5">GntR family transcriptional regulator</fullName>
    </submittedName>
</protein>
<dbReference type="EMBL" id="NEVP01000012">
    <property type="protein sequence ID" value="OZI45805.1"/>
    <property type="molecule type" value="Genomic_DNA"/>
</dbReference>
<organism evidence="5 6">
    <name type="scientific">Bordetella genomosp. 5</name>
    <dbReference type="NCBI Taxonomy" id="1395608"/>
    <lineage>
        <taxon>Bacteria</taxon>
        <taxon>Pseudomonadati</taxon>
        <taxon>Pseudomonadota</taxon>
        <taxon>Betaproteobacteria</taxon>
        <taxon>Burkholderiales</taxon>
        <taxon>Alcaligenaceae</taxon>
        <taxon>Bordetella</taxon>
    </lineage>
</organism>
<dbReference type="SMART" id="SM00895">
    <property type="entry name" value="FCD"/>
    <property type="match status" value="1"/>
</dbReference>
<dbReference type="Pfam" id="PF00392">
    <property type="entry name" value="GntR"/>
    <property type="match status" value="1"/>
</dbReference>
<accession>A0A261T8Q2</accession>
<dbReference type="Pfam" id="PF07729">
    <property type="entry name" value="FCD"/>
    <property type="match status" value="1"/>
</dbReference>
<dbReference type="AlphaFoldDB" id="A0A261T8Q2"/>
<feature type="domain" description="HTH gntR-type" evidence="4">
    <location>
        <begin position="1"/>
        <end position="68"/>
    </location>
</feature>
<dbReference type="Gene3D" id="1.20.120.530">
    <property type="entry name" value="GntR ligand-binding domain-like"/>
    <property type="match status" value="1"/>
</dbReference>
<evidence type="ECO:0000256" key="1">
    <source>
        <dbReference type="ARBA" id="ARBA00023015"/>
    </source>
</evidence>
<dbReference type="PANTHER" id="PTHR43537:SF5">
    <property type="entry name" value="UXU OPERON TRANSCRIPTIONAL REGULATOR"/>
    <property type="match status" value="1"/>
</dbReference>
<evidence type="ECO:0000259" key="4">
    <source>
        <dbReference type="PROSITE" id="PS50949"/>
    </source>
</evidence>
<sequence length="299" mass="33792">MSGPNAVLNRIVELLRQDQIAVGTHLAAQQLADRLRVSRSPVNQALARLHEQGLLRHLPNRGYFLAQPLDALSARQTHRLELAQVDDVTRVYFQVAEDLLRGELPLTCTESALRARYGLTPAQLTALLTRIAQEGWIERTPGYGWVFSEMLTTPDSLLQSYRLRLALEPAALLEPGYYIAPEVLAECRAAEERLLAGGIETDSPDQLHERGVRFHEALVEGSNNPFFIDTIRRVNRVRRLLSYRSMQDRERYVEHCRQHLQILDLLEAGHQREAAQALARHLGRTLDNLAGIRPLLASP</sequence>
<dbReference type="InterPro" id="IPR008920">
    <property type="entry name" value="TF_FadR/GntR_C"/>
</dbReference>
<name>A0A261T8Q2_9BORD</name>
<dbReference type="RefSeq" id="WP_094803680.1">
    <property type="nucleotide sequence ID" value="NZ_NEVP01000012.1"/>
</dbReference>
<dbReference type="InterPro" id="IPR000524">
    <property type="entry name" value="Tscrpt_reg_HTH_GntR"/>
</dbReference>
<keyword evidence="6" id="KW-1185">Reference proteome</keyword>
<dbReference type="SMART" id="SM00345">
    <property type="entry name" value="HTH_GNTR"/>
    <property type="match status" value="1"/>
</dbReference>
<dbReference type="InterPro" id="IPR036390">
    <property type="entry name" value="WH_DNA-bd_sf"/>
</dbReference>
<proteinExistence type="predicted"/>
<evidence type="ECO:0000256" key="2">
    <source>
        <dbReference type="ARBA" id="ARBA00023125"/>
    </source>
</evidence>
<dbReference type="OrthoDB" id="8960174at2"/>
<dbReference type="SUPFAM" id="SSF46785">
    <property type="entry name" value="Winged helix' DNA-binding domain"/>
    <property type="match status" value="1"/>
</dbReference>
<keyword evidence="2" id="KW-0238">DNA-binding</keyword>
<dbReference type="PROSITE" id="PS50949">
    <property type="entry name" value="HTH_GNTR"/>
    <property type="match status" value="1"/>
</dbReference>
<dbReference type="InterPro" id="IPR011711">
    <property type="entry name" value="GntR_C"/>
</dbReference>
<keyword evidence="3" id="KW-0804">Transcription</keyword>
<dbReference type="Gene3D" id="1.10.10.10">
    <property type="entry name" value="Winged helix-like DNA-binding domain superfamily/Winged helix DNA-binding domain"/>
    <property type="match status" value="1"/>
</dbReference>